<protein>
    <recommendedName>
        <fullName evidence="4">Low temperature requirement A</fullName>
    </recommendedName>
</protein>
<dbReference type="InterPro" id="IPR010640">
    <property type="entry name" value="Low_temperature_requirement_A"/>
</dbReference>
<name>A0A6A6R5B9_9PEZI</name>
<dbReference type="EMBL" id="MU004184">
    <property type="protein sequence ID" value="KAF2499666.1"/>
    <property type="molecule type" value="Genomic_DNA"/>
</dbReference>
<organism evidence="2 3">
    <name type="scientific">Lophium mytilinum</name>
    <dbReference type="NCBI Taxonomy" id="390894"/>
    <lineage>
        <taxon>Eukaryota</taxon>
        <taxon>Fungi</taxon>
        <taxon>Dikarya</taxon>
        <taxon>Ascomycota</taxon>
        <taxon>Pezizomycotina</taxon>
        <taxon>Dothideomycetes</taxon>
        <taxon>Pleosporomycetidae</taxon>
        <taxon>Mytilinidiales</taxon>
        <taxon>Mytilinidiaceae</taxon>
        <taxon>Lophium</taxon>
    </lineage>
</organism>
<dbReference type="OrthoDB" id="3177213at2759"/>
<keyword evidence="1" id="KW-0812">Transmembrane</keyword>
<proteinExistence type="predicted"/>
<feature type="transmembrane region" description="Helical" evidence="1">
    <location>
        <begin position="480"/>
        <end position="500"/>
    </location>
</feature>
<accession>A0A6A6R5B9</accession>
<evidence type="ECO:0000313" key="3">
    <source>
        <dbReference type="Proteomes" id="UP000799750"/>
    </source>
</evidence>
<reference evidence="2" key="1">
    <citation type="journal article" date="2020" name="Stud. Mycol.">
        <title>101 Dothideomycetes genomes: a test case for predicting lifestyles and emergence of pathogens.</title>
        <authorList>
            <person name="Haridas S."/>
            <person name="Albert R."/>
            <person name="Binder M."/>
            <person name="Bloem J."/>
            <person name="Labutti K."/>
            <person name="Salamov A."/>
            <person name="Andreopoulos B."/>
            <person name="Baker S."/>
            <person name="Barry K."/>
            <person name="Bills G."/>
            <person name="Bluhm B."/>
            <person name="Cannon C."/>
            <person name="Castanera R."/>
            <person name="Culley D."/>
            <person name="Daum C."/>
            <person name="Ezra D."/>
            <person name="Gonzalez J."/>
            <person name="Henrissat B."/>
            <person name="Kuo A."/>
            <person name="Liang C."/>
            <person name="Lipzen A."/>
            <person name="Lutzoni F."/>
            <person name="Magnuson J."/>
            <person name="Mondo S."/>
            <person name="Nolan M."/>
            <person name="Ohm R."/>
            <person name="Pangilinan J."/>
            <person name="Park H.-J."/>
            <person name="Ramirez L."/>
            <person name="Alfaro M."/>
            <person name="Sun H."/>
            <person name="Tritt A."/>
            <person name="Yoshinaga Y."/>
            <person name="Zwiers L.-H."/>
            <person name="Turgeon B."/>
            <person name="Goodwin S."/>
            <person name="Spatafora J."/>
            <person name="Crous P."/>
            <person name="Grigoriev I."/>
        </authorList>
    </citation>
    <scope>NUCLEOTIDE SEQUENCE</scope>
    <source>
        <strain evidence="2">CBS 269.34</strain>
    </source>
</reference>
<dbReference type="Pfam" id="PF06772">
    <property type="entry name" value="LtrA"/>
    <property type="match status" value="1"/>
</dbReference>
<evidence type="ECO:0000313" key="2">
    <source>
        <dbReference type="EMBL" id="KAF2499666.1"/>
    </source>
</evidence>
<feature type="transmembrane region" description="Helical" evidence="1">
    <location>
        <begin position="256"/>
        <end position="275"/>
    </location>
</feature>
<feature type="transmembrane region" description="Helical" evidence="1">
    <location>
        <begin position="54"/>
        <end position="73"/>
    </location>
</feature>
<keyword evidence="3" id="KW-1185">Reference proteome</keyword>
<evidence type="ECO:0008006" key="4">
    <source>
        <dbReference type="Google" id="ProtNLM"/>
    </source>
</evidence>
<dbReference type="PANTHER" id="PTHR42101">
    <property type="entry name" value="CHROMOSOME 16, WHOLE GENOME SHOTGUN SEQUENCE"/>
    <property type="match status" value="1"/>
</dbReference>
<feature type="transmembrane region" description="Helical" evidence="1">
    <location>
        <begin position="153"/>
        <end position="178"/>
    </location>
</feature>
<dbReference type="Proteomes" id="UP000799750">
    <property type="component" value="Unassembled WGS sequence"/>
</dbReference>
<feature type="transmembrane region" description="Helical" evidence="1">
    <location>
        <begin position="507"/>
        <end position="530"/>
    </location>
</feature>
<feature type="transmembrane region" description="Helical" evidence="1">
    <location>
        <begin position="184"/>
        <end position="209"/>
    </location>
</feature>
<keyword evidence="1" id="KW-1133">Transmembrane helix</keyword>
<feature type="transmembrane region" description="Helical" evidence="1">
    <location>
        <begin position="221"/>
        <end position="244"/>
    </location>
</feature>
<gene>
    <name evidence="2" type="ORF">BU16DRAFT_279446</name>
</gene>
<feature type="transmembrane region" description="Helical" evidence="1">
    <location>
        <begin position="536"/>
        <end position="559"/>
    </location>
</feature>
<evidence type="ECO:0000256" key="1">
    <source>
        <dbReference type="SAM" id="Phobius"/>
    </source>
</evidence>
<keyword evidence="1" id="KW-0472">Membrane</keyword>
<sequence length="663" mass="74624">MGISVHGSKKREVDAQKHLKRLHKIVPWIENPLQGASKEHLVFSQRHEANTLELFFDLFFVANLATFTAYHSITDSDTLYAYIGFFAILWCSWFQITLHDVRFARDSIFERTCKTVQFIAFIGLSLVGSKFQPNEKKSDGEDPTKINNSNFRILCYVLVLSRALLTLQYIVVLISTIVSKYKKLYIPLIMNILIYLAATIVFVGMTPAFKENSIGHRRIYVVWYIVMFLESFGSIAISCCWTMLSFKKTHLVERMGLLTLIVIGEGAIGVTKTISKMMGKYGLDPSGSFLVICIILVLVFVWMLYFDNSPHGHYGTIRQQIWSVLHFPLHLAIVGLVEGSQQVALARYVSLQMLKVDKAFWTYCVKEHLDGMDLANALAKKIQYYQFEKKAEAAYLMPALNDRLTLIANSTGICSAANTTSFQQTYTSWSIEYPDDLVTLLIDTTSALYETLGVKIPDTAGMKDLTATQIMFHAWRVIYVYYWSSLTLLIACSLVFMILIRKNKSDIFDWFSILIRALMLGVSACLVAVVSNEDALYNFISSPAVLPTCLVIIFLILIFDRVSAVFANWRLKKSGAPYAIDDEEHGHHEEHDNHGEISHHGSMDKGAAVAIAETSPLTASTAYERPQSIGGMTHMPPALYSPPVEHAPPMFNSNGYAPVQNHG</sequence>
<dbReference type="AlphaFoldDB" id="A0A6A6R5B9"/>
<dbReference type="PANTHER" id="PTHR42101:SF1">
    <property type="entry name" value="LOW TEMPERATURE REQUIREMENT A"/>
    <property type="match status" value="1"/>
</dbReference>
<feature type="transmembrane region" description="Helical" evidence="1">
    <location>
        <begin position="79"/>
        <end position="98"/>
    </location>
</feature>
<feature type="transmembrane region" description="Helical" evidence="1">
    <location>
        <begin position="287"/>
        <end position="305"/>
    </location>
</feature>